<evidence type="ECO:0000313" key="2">
    <source>
        <dbReference type="Proteomes" id="UP001152531"/>
    </source>
</evidence>
<dbReference type="EMBL" id="CALSDN010000004">
    <property type="protein sequence ID" value="CAH6720524.1"/>
    <property type="molecule type" value="Genomic_DNA"/>
</dbReference>
<evidence type="ECO:0000313" key="1">
    <source>
        <dbReference type="EMBL" id="CAH6720524.1"/>
    </source>
</evidence>
<organism evidence="1 2">
    <name type="scientific">[Candida] jaroonii</name>
    <dbReference type="NCBI Taxonomy" id="467808"/>
    <lineage>
        <taxon>Eukaryota</taxon>
        <taxon>Fungi</taxon>
        <taxon>Dikarya</taxon>
        <taxon>Ascomycota</taxon>
        <taxon>Saccharomycotina</taxon>
        <taxon>Pichiomycetes</taxon>
        <taxon>Debaryomycetaceae</taxon>
        <taxon>Yamadazyma</taxon>
    </lineage>
</organism>
<accession>A0ACA9Y737</accession>
<name>A0ACA9Y737_9ASCO</name>
<sequence>MYIDKRYIYYEYSHPNKNLLFILLGVGIILIILGLIAVKKRRSWKLKNQRPAQVNQQYYENSRYTYSQNGQGIYTSDHQYSHNGQTGNFTESANYYTGNVNPTNYTSNTFETRQSFHNNTHNNNNIDGDGDGRFDEPIAGSSEPTDFSAPPPAYTESTKTKGLRGMFTS</sequence>
<comment type="caution">
    <text evidence="1">The sequence shown here is derived from an EMBL/GenBank/DDBJ whole genome shotgun (WGS) entry which is preliminary data.</text>
</comment>
<proteinExistence type="predicted"/>
<reference evidence="1" key="1">
    <citation type="submission" date="2022-06" db="EMBL/GenBank/DDBJ databases">
        <authorList>
            <person name="Legras J.-L."/>
            <person name="Devillers H."/>
            <person name="Grondin C."/>
        </authorList>
    </citation>
    <scope>NUCLEOTIDE SEQUENCE</scope>
    <source>
        <strain evidence="1">CLIB 1444</strain>
    </source>
</reference>
<dbReference type="Proteomes" id="UP001152531">
    <property type="component" value="Unassembled WGS sequence"/>
</dbReference>
<protein>
    <submittedName>
        <fullName evidence="1">Uncharacterized protein</fullName>
    </submittedName>
</protein>
<gene>
    <name evidence="1" type="ORF">CLIB1444_04S02014</name>
</gene>
<keyword evidence="2" id="KW-1185">Reference proteome</keyword>